<dbReference type="AlphaFoldDB" id="A0A8X6N608"/>
<organism evidence="1 2">
    <name type="scientific">Nephila pilipes</name>
    <name type="common">Giant wood spider</name>
    <name type="synonym">Nephila maculata</name>
    <dbReference type="NCBI Taxonomy" id="299642"/>
    <lineage>
        <taxon>Eukaryota</taxon>
        <taxon>Metazoa</taxon>
        <taxon>Ecdysozoa</taxon>
        <taxon>Arthropoda</taxon>
        <taxon>Chelicerata</taxon>
        <taxon>Arachnida</taxon>
        <taxon>Araneae</taxon>
        <taxon>Araneomorphae</taxon>
        <taxon>Entelegynae</taxon>
        <taxon>Araneoidea</taxon>
        <taxon>Nephilidae</taxon>
        <taxon>Nephila</taxon>
    </lineage>
</organism>
<dbReference type="Proteomes" id="UP000887013">
    <property type="component" value="Unassembled WGS sequence"/>
</dbReference>
<feature type="non-terminal residue" evidence="1">
    <location>
        <position position="1"/>
    </location>
</feature>
<comment type="caution">
    <text evidence="1">The sequence shown here is derived from an EMBL/GenBank/DDBJ whole genome shotgun (WGS) entry which is preliminary data.</text>
</comment>
<accession>A0A8X6N608</accession>
<protein>
    <submittedName>
        <fullName evidence="1">Uncharacterized protein</fullName>
    </submittedName>
</protein>
<dbReference type="EMBL" id="BMAW01100475">
    <property type="protein sequence ID" value="GFS95107.1"/>
    <property type="molecule type" value="Genomic_DNA"/>
</dbReference>
<gene>
    <name evidence="1" type="ORF">NPIL_691751</name>
</gene>
<proteinExistence type="predicted"/>
<evidence type="ECO:0000313" key="1">
    <source>
        <dbReference type="EMBL" id="GFS95107.1"/>
    </source>
</evidence>
<evidence type="ECO:0000313" key="2">
    <source>
        <dbReference type="Proteomes" id="UP000887013"/>
    </source>
</evidence>
<keyword evidence="2" id="KW-1185">Reference proteome</keyword>
<name>A0A8X6N608_NEPPI</name>
<reference evidence="1" key="1">
    <citation type="submission" date="2020-08" db="EMBL/GenBank/DDBJ databases">
        <title>Multicomponent nature underlies the extraordinary mechanical properties of spider dragline silk.</title>
        <authorList>
            <person name="Kono N."/>
            <person name="Nakamura H."/>
            <person name="Mori M."/>
            <person name="Yoshida Y."/>
            <person name="Ohtoshi R."/>
            <person name="Malay A.D."/>
            <person name="Moran D.A.P."/>
            <person name="Tomita M."/>
            <person name="Numata K."/>
            <person name="Arakawa K."/>
        </authorList>
    </citation>
    <scope>NUCLEOTIDE SEQUENCE</scope>
</reference>
<sequence length="88" mass="9899">HINPGECEPCARVDWRGRGQCSKARVIDDPLRNPIWWRGKWKHLLNMPPGDLSGNRSDFGTCQEGFVRTSLTRGERGGRNAVGGLNKR</sequence>